<gene>
    <name evidence="13" type="ORF">BHC54_07315</name>
</gene>
<feature type="coiled-coil region" evidence="11">
    <location>
        <begin position="105"/>
        <end position="132"/>
    </location>
</feature>
<dbReference type="Pfam" id="PF13361">
    <property type="entry name" value="UvrD_C"/>
    <property type="match status" value="1"/>
</dbReference>
<organism evidence="13 14">
    <name type="scientific">Snodgrassella alvi</name>
    <dbReference type="NCBI Taxonomy" id="1196083"/>
    <lineage>
        <taxon>Bacteria</taxon>
        <taxon>Pseudomonadati</taxon>
        <taxon>Pseudomonadota</taxon>
        <taxon>Betaproteobacteria</taxon>
        <taxon>Neisseriales</taxon>
        <taxon>Neisseriaceae</taxon>
        <taxon>Snodgrassella</taxon>
    </lineage>
</organism>
<dbReference type="RefSeq" id="WP_100152323.1">
    <property type="nucleotide sequence ID" value="NZ_MEIL01000029.1"/>
</dbReference>
<dbReference type="GO" id="GO:0005829">
    <property type="term" value="C:cytosol"/>
    <property type="evidence" value="ECO:0007669"/>
    <property type="project" value="TreeGrafter"/>
</dbReference>
<dbReference type="InterPro" id="IPR000212">
    <property type="entry name" value="DNA_helicase_UvrD/REP"/>
</dbReference>
<name>A0A2N9X597_9NEIS</name>
<dbReference type="PROSITE" id="PS51198">
    <property type="entry name" value="UVRD_HELICASE_ATP_BIND"/>
    <property type="match status" value="1"/>
</dbReference>
<comment type="caution">
    <text evidence="13">The sequence shown here is derived from an EMBL/GenBank/DDBJ whole genome shotgun (WGS) entry which is preliminary data.</text>
</comment>
<reference evidence="13" key="1">
    <citation type="journal article" date="2017" name="MBio">
        <title>Type VI secretion-mediated competition in the bee gut microbiome.</title>
        <authorList>
            <person name="Steele M.I."/>
            <person name="Kwong W.K."/>
            <person name="Powell J.E."/>
            <person name="Whiteley M."/>
            <person name="Moran N.A."/>
        </authorList>
    </citation>
    <scope>NUCLEOTIDE SEQUENCE [LARGE SCALE GENOMIC DNA]</scope>
    <source>
        <strain evidence="13">WkB273</strain>
    </source>
</reference>
<dbReference type="EC" id="5.6.2.4" evidence="8"/>
<evidence type="ECO:0000256" key="11">
    <source>
        <dbReference type="SAM" id="Coils"/>
    </source>
</evidence>
<dbReference type="InterPro" id="IPR014017">
    <property type="entry name" value="DNA_helicase_UvrD-like_C"/>
</dbReference>
<evidence type="ECO:0000256" key="5">
    <source>
        <dbReference type="ARBA" id="ARBA00022840"/>
    </source>
</evidence>
<dbReference type="GO" id="GO:0005524">
    <property type="term" value="F:ATP binding"/>
    <property type="evidence" value="ECO:0007669"/>
    <property type="project" value="UniProtKB-UniRule"/>
</dbReference>
<dbReference type="GO" id="GO:0043138">
    <property type="term" value="F:3'-5' DNA helicase activity"/>
    <property type="evidence" value="ECO:0007669"/>
    <property type="project" value="UniProtKB-EC"/>
</dbReference>
<evidence type="ECO:0000256" key="3">
    <source>
        <dbReference type="ARBA" id="ARBA00022801"/>
    </source>
</evidence>
<keyword evidence="2 10" id="KW-0547">Nucleotide-binding</keyword>
<sequence>MSLKENLSEEQQLQQRIFTAIDNFDSFIIQAGAGAGKTYTLIESIKYILHYKIDELDKHNQKIMCITYTNVAANEIRQRLGETQYVQVSTIHEMLWQQIKMYRRSELTVLHLKKLKQELENIESEIKTQTDCVNLSTLKTKENLELFSTFIEEKKEEFFTLDRNKIKADKFRNQMMQSDLVERIPEFEEKIIKSVDTFKKFFKLVSRQISFKKAIDKLESKNNDKKIQIDYDSLSNSDRLPAMKFSHDTLLEYSLALAEKYKLFQKKLIDQYPYIFIDEYQDTHESVIKLMAGLQQYSKGQRWLVGYFGDSQQNIYDSGIGNQILNIYQNIPDNGLGQVKLQEIVKPFNRRSEQQIIELINKIRNDKLHQKSLDPDKTNGEVNFYYLDTEGYSRDTSTDNLIIKQFIEKFAQCLGDNEKIDCLLLLNRYVASMSGFEQIYSAIQKANFILWDEINTKLFARELDKLHPAVLRLYQLVTAYNNCINPHKTLYDLFGDTQSEVTFAVALKLAQLFRCKHPNNLHEFIQHIDNVLNDLCVDQNNVVLSEQEAVRFWLKKNFGFNFQNLFNRNKNKTQNIGFKDYMYGLVYEEMYGKIEKFNPDVELTDEQADEEINRRHQDIEEILNIDLNIWQQWVAFINNEHNKEQTVTYHTYHGTKGEEYDNVAIIMEHNFGKNNKNKFKNYFASLSLEPEQTYKEEETRKLENSRNLFYTACSRARKKLWILYLDDIKDIEDNLKKLFTSIKPFKYQG</sequence>
<comment type="catalytic activity">
    <reaction evidence="9">
        <text>ATP + H2O = ADP + phosphate + H(+)</text>
        <dbReference type="Rhea" id="RHEA:13065"/>
        <dbReference type="ChEBI" id="CHEBI:15377"/>
        <dbReference type="ChEBI" id="CHEBI:15378"/>
        <dbReference type="ChEBI" id="CHEBI:30616"/>
        <dbReference type="ChEBI" id="CHEBI:43474"/>
        <dbReference type="ChEBI" id="CHEBI:456216"/>
        <dbReference type="EC" id="5.6.2.4"/>
    </reaction>
</comment>
<keyword evidence="6" id="KW-0413">Isomerase</keyword>
<evidence type="ECO:0000256" key="10">
    <source>
        <dbReference type="PROSITE-ProRule" id="PRU00560"/>
    </source>
</evidence>
<comment type="catalytic activity">
    <reaction evidence="7">
        <text>Couples ATP hydrolysis with the unwinding of duplex DNA by translocating in the 3'-5' direction.</text>
        <dbReference type="EC" id="5.6.2.4"/>
    </reaction>
</comment>
<dbReference type="Proteomes" id="UP000230202">
    <property type="component" value="Unassembled WGS sequence"/>
</dbReference>
<keyword evidence="3 10" id="KW-0378">Hydrolase</keyword>
<dbReference type="Gene3D" id="3.40.50.300">
    <property type="entry name" value="P-loop containing nucleotide triphosphate hydrolases"/>
    <property type="match status" value="3"/>
</dbReference>
<evidence type="ECO:0000313" key="13">
    <source>
        <dbReference type="EMBL" id="PIT38350.1"/>
    </source>
</evidence>
<evidence type="ECO:0000259" key="12">
    <source>
        <dbReference type="PROSITE" id="PS51198"/>
    </source>
</evidence>
<evidence type="ECO:0000256" key="7">
    <source>
        <dbReference type="ARBA" id="ARBA00034617"/>
    </source>
</evidence>
<dbReference type="InterPro" id="IPR013986">
    <property type="entry name" value="DExx_box_DNA_helicase_dom_sf"/>
</dbReference>
<evidence type="ECO:0000313" key="14">
    <source>
        <dbReference type="Proteomes" id="UP000230202"/>
    </source>
</evidence>
<proteinExistence type="inferred from homology"/>
<evidence type="ECO:0000256" key="1">
    <source>
        <dbReference type="ARBA" id="ARBA00009922"/>
    </source>
</evidence>
<dbReference type="GO" id="GO:0003677">
    <property type="term" value="F:DNA binding"/>
    <property type="evidence" value="ECO:0007669"/>
    <property type="project" value="InterPro"/>
</dbReference>
<dbReference type="GO" id="GO:0000725">
    <property type="term" value="P:recombinational repair"/>
    <property type="evidence" value="ECO:0007669"/>
    <property type="project" value="TreeGrafter"/>
</dbReference>
<feature type="domain" description="UvrD-like helicase ATP-binding" evidence="12">
    <location>
        <begin position="10"/>
        <end position="353"/>
    </location>
</feature>
<feature type="binding site" evidence="10">
    <location>
        <begin position="31"/>
        <end position="38"/>
    </location>
    <ligand>
        <name>ATP</name>
        <dbReference type="ChEBI" id="CHEBI:30616"/>
    </ligand>
</feature>
<evidence type="ECO:0000256" key="4">
    <source>
        <dbReference type="ARBA" id="ARBA00022806"/>
    </source>
</evidence>
<evidence type="ECO:0000256" key="2">
    <source>
        <dbReference type="ARBA" id="ARBA00022741"/>
    </source>
</evidence>
<protein>
    <recommendedName>
        <fullName evidence="8">DNA 3'-5' helicase</fullName>
        <ecNumber evidence="8">5.6.2.4</ecNumber>
    </recommendedName>
</protein>
<keyword evidence="4 10" id="KW-0347">Helicase</keyword>
<keyword evidence="11" id="KW-0175">Coiled coil</keyword>
<dbReference type="InterPro" id="IPR027417">
    <property type="entry name" value="P-loop_NTPase"/>
</dbReference>
<keyword evidence="14" id="KW-1185">Reference proteome</keyword>
<keyword evidence="5 10" id="KW-0067">ATP-binding</keyword>
<dbReference type="Pfam" id="PF00580">
    <property type="entry name" value="UvrD-helicase"/>
    <property type="match status" value="1"/>
</dbReference>
<evidence type="ECO:0000256" key="6">
    <source>
        <dbReference type="ARBA" id="ARBA00023235"/>
    </source>
</evidence>
<evidence type="ECO:0000256" key="8">
    <source>
        <dbReference type="ARBA" id="ARBA00034808"/>
    </source>
</evidence>
<dbReference type="Gene3D" id="1.10.10.160">
    <property type="match status" value="1"/>
</dbReference>
<dbReference type="AlphaFoldDB" id="A0A2N9X597"/>
<dbReference type="SUPFAM" id="SSF52540">
    <property type="entry name" value="P-loop containing nucleoside triphosphate hydrolases"/>
    <property type="match status" value="1"/>
</dbReference>
<dbReference type="PANTHER" id="PTHR11070:SF3">
    <property type="entry name" value="DNA 3'-5' HELICASE"/>
    <property type="match status" value="1"/>
</dbReference>
<dbReference type="PANTHER" id="PTHR11070">
    <property type="entry name" value="UVRD / RECB / PCRA DNA HELICASE FAMILY MEMBER"/>
    <property type="match status" value="1"/>
</dbReference>
<dbReference type="EMBL" id="MEIL01000029">
    <property type="protein sequence ID" value="PIT38350.1"/>
    <property type="molecule type" value="Genomic_DNA"/>
</dbReference>
<accession>A0A2N9X597</accession>
<dbReference type="GO" id="GO:0016887">
    <property type="term" value="F:ATP hydrolysis activity"/>
    <property type="evidence" value="ECO:0007669"/>
    <property type="project" value="RHEA"/>
</dbReference>
<dbReference type="InterPro" id="IPR014016">
    <property type="entry name" value="UvrD-like_ATP-bd"/>
</dbReference>
<evidence type="ECO:0000256" key="9">
    <source>
        <dbReference type="ARBA" id="ARBA00048988"/>
    </source>
</evidence>
<comment type="similarity">
    <text evidence="1">Belongs to the helicase family. UvrD subfamily.</text>
</comment>